<gene>
    <name evidence="5" type="ORF">ACFOUW_06565</name>
</gene>
<evidence type="ECO:0000256" key="4">
    <source>
        <dbReference type="SAM" id="MobiDB-lite"/>
    </source>
</evidence>
<evidence type="ECO:0000256" key="1">
    <source>
        <dbReference type="ARBA" id="ARBA00008520"/>
    </source>
</evidence>
<dbReference type="Gene3D" id="3.40.190.10">
    <property type="entry name" value="Periplasmic binding protein-like II"/>
    <property type="match status" value="2"/>
</dbReference>
<dbReference type="InterPro" id="IPR006059">
    <property type="entry name" value="SBP"/>
</dbReference>
<comment type="caution">
    <text evidence="5">The sequence shown here is derived from an EMBL/GenBank/DDBJ whole genome shotgun (WGS) entry which is preliminary data.</text>
</comment>
<protein>
    <submittedName>
        <fullName evidence="5">Extracellular solute-binding protein</fullName>
    </submittedName>
</protein>
<name>A0ABV7Y8J6_9ACTN</name>
<organism evidence="5 6">
    <name type="scientific">Tenggerimyces flavus</name>
    <dbReference type="NCBI Taxonomy" id="1708749"/>
    <lineage>
        <taxon>Bacteria</taxon>
        <taxon>Bacillati</taxon>
        <taxon>Actinomycetota</taxon>
        <taxon>Actinomycetes</taxon>
        <taxon>Propionibacteriales</taxon>
        <taxon>Nocardioidaceae</taxon>
        <taxon>Tenggerimyces</taxon>
    </lineage>
</organism>
<dbReference type="SUPFAM" id="SSF53850">
    <property type="entry name" value="Periplasmic binding protein-like II"/>
    <property type="match status" value="1"/>
</dbReference>
<dbReference type="RefSeq" id="WP_205122464.1">
    <property type="nucleotide sequence ID" value="NZ_JAFBCM010000001.1"/>
</dbReference>
<sequence>MHSKGQGNGERTHRSADARAPARPPQRHHRRKGAVFCVATLLAASAFAGCSSQTGPPALTWYINPDNGTQAKLAETCTTQANGKYRINTALLPRESTGQREQLVRRLAAQDSGIDLMSLDVPYLAEFANADFVRPFTDEERQDLTEGMLEGPLEAAQWEEDLYAVPFNTNTQVLWYRKSVAEQAGLDIGPDAQLTWAQVIEAAEQTKTTVQVQGKRYEGYMVWINSLIMSAGGEILENPEAGKDVRPALDSEAGKRAAEVVKLLADSPAKAADLSNSDEGTTQAGFAADNGGFMTNWPFIFAAANDELRADIGWARWPSVTEGEESRPPLGGIDLAIGAFTKHPDLAVEAVKCITSPESQKTYTLAEGLLPTIESVYDDADVKKAFPMADLLRQSVDDAAPRPVTPYYPDITEAVQRTWHPESGVGDGTPKSAADLIVAVLHDERLL</sequence>
<evidence type="ECO:0000256" key="3">
    <source>
        <dbReference type="ARBA" id="ARBA00022729"/>
    </source>
</evidence>
<evidence type="ECO:0000313" key="6">
    <source>
        <dbReference type="Proteomes" id="UP001595699"/>
    </source>
</evidence>
<feature type="region of interest" description="Disordered" evidence="4">
    <location>
        <begin position="1"/>
        <end position="31"/>
    </location>
</feature>
<keyword evidence="6" id="KW-1185">Reference proteome</keyword>
<dbReference type="PANTHER" id="PTHR30061">
    <property type="entry name" value="MALTOSE-BINDING PERIPLASMIC PROTEIN"/>
    <property type="match status" value="1"/>
</dbReference>
<reference evidence="6" key="1">
    <citation type="journal article" date="2019" name="Int. J. Syst. Evol. Microbiol.">
        <title>The Global Catalogue of Microorganisms (GCM) 10K type strain sequencing project: providing services to taxonomists for standard genome sequencing and annotation.</title>
        <authorList>
            <consortium name="The Broad Institute Genomics Platform"/>
            <consortium name="The Broad Institute Genome Sequencing Center for Infectious Disease"/>
            <person name="Wu L."/>
            <person name="Ma J."/>
        </authorList>
    </citation>
    <scope>NUCLEOTIDE SEQUENCE [LARGE SCALE GENOMIC DNA]</scope>
    <source>
        <strain evidence="6">CGMCC 4.7241</strain>
    </source>
</reference>
<dbReference type="Proteomes" id="UP001595699">
    <property type="component" value="Unassembled WGS sequence"/>
</dbReference>
<proteinExistence type="inferred from homology"/>
<keyword evidence="2" id="KW-0813">Transport</keyword>
<evidence type="ECO:0000256" key="2">
    <source>
        <dbReference type="ARBA" id="ARBA00022448"/>
    </source>
</evidence>
<keyword evidence="3" id="KW-0732">Signal</keyword>
<accession>A0ABV7Y8J6</accession>
<dbReference type="EMBL" id="JBHRZH010000005">
    <property type="protein sequence ID" value="MFC3760493.1"/>
    <property type="molecule type" value="Genomic_DNA"/>
</dbReference>
<evidence type="ECO:0000313" key="5">
    <source>
        <dbReference type="EMBL" id="MFC3760493.1"/>
    </source>
</evidence>
<dbReference type="PANTHER" id="PTHR30061:SF50">
    <property type="entry name" value="MALTOSE_MALTODEXTRIN-BINDING PERIPLASMIC PROTEIN"/>
    <property type="match status" value="1"/>
</dbReference>
<dbReference type="Pfam" id="PF13416">
    <property type="entry name" value="SBP_bac_8"/>
    <property type="match status" value="1"/>
</dbReference>
<comment type="similarity">
    <text evidence="1">Belongs to the bacterial solute-binding protein 1 family.</text>
</comment>